<protein>
    <submittedName>
        <fullName evidence="2">Uncharacterized protein</fullName>
    </submittedName>
</protein>
<accession>A0A0A9DNF6</accession>
<sequence>MGIRAVTPVSRSGILMRSSTPRSPQSIRSSISRICRCSRSPHRTPGSTASWLVSQQRSSAGDHSRTLPFLAHDNNLKL</sequence>
<proteinExistence type="predicted"/>
<dbReference type="AlphaFoldDB" id="A0A0A9DNF6"/>
<name>A0A0A9DNF6_ARUDO</name>
<evidence type="ECO:0000313" key="2">
    <source>
        <dbReference type="EMBL" id="JAD89346.1"/>
    </source>
</evidence>
<feature type="compositionally biased region" description="Low complexity" evidence="1">
    <location>
        <begin position="17"/>
        <end position="38"/>
    </location>
</feature>
<feature type="compositionally biased region" description="Polar residues" evidence="1">
    <location>
        <begin position="45"/>
        <end position="59"/>
    </location>
</feature>
<reference evidence="2" key="1">
    <citation type="submission" date="2014-09" db="EMBL/GenBank/DDBJ databases">
        <authorList>
            <person name="Magalhaes I.L.F."/>
            <person name="Oliveira U."/>
            <person name="Santos F.R."/>
            <person name="Vidigal T.H.D.A."/>
            <person name="Brescovit A.D."/>
            <person name="Santos A.J."/>
        </authorList>
    </citation>
    <scope>NUCLEOTIDE SEQUENCE</scope>
    <source>
        <tissue evidence="2">Shoot tissue taken approximately 20 cm above the soil surface</tissue>
    </source>
</reference>
<organism evidence="2">
    <name type="scientific">Arundo donax</name>
    <name type="common">Giant reed</name>
    <name type="synonym">Donax arundinaceus</name>
    <dbReference type="NCBI Taxonomy" id="35708"/>
    <lineage>
        <taxon>Eukaryota</taxon>
        <taxon>Viridiplantae</taxon>
        <taxon>Streptophyta</taxon>
        <taxon>Embryophyta</taxon>
        <taxon>Tracheophyta</taxon>
        <taxon>Spermatophyta</taxon>
        <taxon>Magnoliopsida</taxon>
        <taxon>Liliopsida</taxon>
        <taxon>Poales</taxon>
        <taxon>Poaceae</taxon>
        <taxon>PACMAD clade</taxon>
        <taxon>Arundinoideae</taxon>
        <taxon>Arundineae</taxon>
        <taxon>Arundo</taxon>
    </lineage>
</organism>
<evidence type="ECO:0000256" key="1">
    <source>
        <dbReference type="SAM" id="MobiDB-lite"/>
    </source>
</evidence>
<dbReference type="EMBL" id="GBRH01208549">
    <property type="protein sequence ID" value="JAD89346.1"/>
    <property type="molecule type" value="Transcribed_RNA"/>
</dbReference>
<feature type="region of interest" description="Disordered" evidence="1">
    <location>
        <begin position="1"/>
        <end position="78"/>
    </location>
</feature>
<reference evidence="2" key="2">
    <citation type="journal article" date="2015" name="Data Brief">
        <title>Shoot transcriptome of the giant reed, Arundo donax.</title>
        <authorList>
            <person name="Barrero R.A."/>
            <person name="Guerrero F.D."/>
            <person name="Moolhuijzen P."/>
            <person name="Goolsby J.A."/>
            <person name="Tidwell J."/>
            <person name="Bellgard S.E."/>
            <person name="Bellgard M.I."/>
        </authorList>
    </citation>
    <scope>NUCLEOTIDE SEQUENCE</scope>
    <source>
        <tissue evidence="2">Shoot tissue taken approximately 20 cm above the soil surface</tissue>
    </source>
</reference>